<dbReference type="Proteomes" id="UP000225821">
    <property type="component" value="Segment"/>
</dbReference>
<gene>
    <name evidence="1" type="ORF">pf16_173</name>
</gene>
<reference evidence="1 2" key="1">
    <citation type="submission" date="2016-03" db="EMBL/GenBank/DDBJ databases">
        <title>Characterisation of pf16 and phiPMW: Two novel phages infecting Pseudomonas putida PpG1.</title>
        <authorList>
            <person name="Magill D.J."/>
            <person name="Krylov V.N."/>
            <person name="Shaburova O.V."/>
            <person name="Allen C.C.R."/>
            <person name="McGrath J.W."/>
            <person name="Quinn J.P."/>
            <person name="Kulakov L.A."/>
        </authorList>
    </citation>
    <scope>NUCLEOTIDE SEQUENCE [LARGE SCALE GENOMIC DNA]</scope>
</reference>
<dbReference type="EMBL" id="KU873925">
    <property type="protein sequence ID" value="AND75096.1"/>
    <property type="molecule type" value="Genomic_DNA"/>
</dbReference>
<name>A0A1S5R429_9CAUD</name>
<accession>A0A1S5R429</accession>
<protein>
    <submittedName>
        <fullName evidence="1">Uncharacterized protein</fullName>
    </submittedName>
</protein>
<sequence length="53" mass="5711">MSGAQLDALRLALKALEENHKHHIDYDDRGGYYGSALEQTNLDAIAALEAAIG</sequence>
<proteinExistence type="predicted"/>
<evidence type="ECO:0000313" key="2">
    <source>
        <dbReference type="Proteomes" id="UP000225821"/>
    </source>
</evidence>
<keyword evidence="2" id="KW-1185">Reference proteome</keyword>
<organism evidence="1 2">
    <name type="scientific">Pseudomonas phage pf16</name>
    <dbReference type="NCBI Taxonomy" id="1815630"/>
    <lineage>
        <taxon>Viruses</taxon>
        <taxon>Duplodnaviria</taxon>
        <taxon>Heunggongvirae</taxon>
        <taxon>Uroviricota</taxon>
        <taxon>Caudoviricetes</taxon>
        <taxon>Chakrabartyvirus</taxon>
        <taxon>Chakrabartyvirus pf16</taxon>
    </lineage>
</organism>
<evidence type="ECO:0000313" key="1">
    <source>
        <dbReference type="EMBL" id="AND75096.1"/>
    </source>
</evidence>